<reference evidence="3" key="1">
    <citation type="submission" date="2016-10" db="EMBL/GenBank/DDBJ databases">
        <authorList>
            <person name="Varghese N."/>
            <person name="Submissions S."/>
        </authorList>
    </citation>
    <scope>NUCLEOTIDE SEQUENCE [LARGE SCALE GENOMIC DNA]</scope>
    <source>
        <strain evidence="3">DSM 16477</strain>
    </source>
</reference>
<keyword evidence="1" id="KW-0812">Transmembrane</keyword>
<feature type="transmembrane region" description="Helical" evidence="1">
    <location>
        <begin position="127"/>
        <end position="147"/>
    </location>
</feature>
<name>A0A1G7XPF6_9RHOB</name>
<keyword evidence="3" id="KW-1185">Reference proteome</keyword>
<dbReference type="Pfam" id="PF09955">
    <property type="entry name" value="DUF2189"/>
    <property type="match status" value="1"/>
</dbReference>
<keyword evidence="1" id="KW-0472">Membrane</keyword>
<organism evidence="2 3">
    <name type="scientific">Sulfitobacter delicatus</name>
    <dbReference type="NCBI Taxonomy" id="218672"/>
    <lineage>
        <taxon>Bacteria</taxon>
        <taxon>Pseudomonadati</taxon>
        <taxon>Pseudomonadota</taxon>
        <taxon>Alphaproteobacteria</taxon>
        <taxon>Rhodobacterales</taxon>
        <taxon>Roseobacteraceae</taxon>
        <taxon>Sulfitobacter</taxon>
    </lineage>
</organism>
<proteinExistence type="predicted"/>
<gene>
    <name evidence="2" type="ORF">SAMN04489759_11313</name>
</gene>
<evidence type="ECO:0000256" key="1">
    <source>
        <dbReference type="SAM" id="Phobius"/>
    </source>
</evidence>
<dbReference type="STRING" id="218672.SAMN04489759_11313"/>
<dbReference type="InterPro" id="IPR018692">
    <property type="entry name" value="DUF2189"/>
</dbReference>
<evidence type="ECO:0000313" key="3">
    <source>
        <dbReference type="Proteomes" id="UP000199399"/>
    </source>
</evidence>
<keyword evidence="1" id="KW-1133">Transmembrane helix</keyword>
<dbReference type="AlphaFoldDB" id="A0A1G7XPF6"/>
<accession>A0A1G7XPF6</accession>
<feature type="transmembrane region" description="Helical" evidence="1">
    <location>
        <begin position="202"/>
        <end position="226"/>
    </location>
</feature>
<feature type="transmembrane region" description="Helical" evidence="1">
    <location>
        <begin position="153"/>
        <end position="173"/>
    </location>
</feature>
<protein>
    <submittedName>
        <fullName evidence="2">Uncharacterized membrane protein</fullName>
    </submittedName>
</protein>
<feature type="transmembrane region" description="Helical" evidence="1">
    <location>
        <begin position="246"/>
        <end position="279"/>
    </location>
</feature>
<sequence length="356" mass="37888">MPVVPTGGAFEAAAHLCVKDAKNRLKRAMLPLNPRSGTGLISRGNRPCGHPSREHIMANPTQPKIIGNPLTFAAHTAQSGSRYIGDGMHELGAHDQAPVEYYDLSMSDLTLSLRKGIDDFAAMRSDVMFIVLVYPVIGLLLAVFAINRDLLPLLFPLISGFALLGPVASIGLYQLSRRREAGLPTGWGDAFNVIKSPSFTPIMVLGGYLLMLFAAWMLVAFGLYNVTLGPEAPASAMALLRDVFTTSAGLTMLIAGLLIGGVFAAAVLASTVVSFPMLLDRHVGLPRAVATSVEVTKRNPLVVATWGAIVVALLAVGVLTLFIGMIVVLPVLGHATWHLYREAVVPRHAEPTATTP</sequence>
<feature type="transmembrane region" description="Helical" evidence="1">
    <location>
        <begin position="300"/>
        <end position="332"/>
    </location>
</feature>
<evidence type="ECO:0000313" key="2">
    <source>
        <dbReference type="EMBL" id="SDG85913.1"/>
    </source>
</evidence>
<dbReference type="Proteomes" id="UP000199399">
    <property type="component" value="Unassembled WGS sequence"/>
</dbReference>
<dbReference type="EMBL" id="FNBP01000013">
    <property type="protein sequence ID" value="SDG85913.1"/>
    <property type="molecule type" value="Genomic_DNA"/>
</dbReference>